<dbReference type="AlphaFoldDB" id="A0A3R6GE04"/>
<sequence length="98" mass="11269">MSRRFDIGDRIICTESGVSGICEKFYYPTACEEQTMVETADGRHYHAPTRTWKKVDVITTICFPRNSGQSAIIQALIEGFQKKRKHGLMRKEVKDENN</sequence>
<proteinExistence type="predicted"/>
<evidence type="ECO:0000313" key="1">
    <source>
        <dbReference type="EMBL" id="RHF81908.1"/>
    </source>
</evidence>
<protein>
    <submittedName>
        <fullName evidence="1">Uncharacterized protein</fullName>
    </submittedName>
</protein>
<comment type="caution">
    <text evidence="1">The sequence shown here is derived from an EMBL/GenBank/DDBJ whole genome shotgun (WGS) entry which is preliminary data.</text>
</comment>
<evidence type="ECO:0000313" key="2">
    <source>
        <dbReference type="Proteomes" id="UP000284579"/>
    </source>
</evidence>
<dbReference type="EMBL" id="QRHO01000019">
    <property type="protein sequence ID" value="RHF81908.1"/>
    <property type="molecule type" value="Genomic_DNA"/>
</dbReference>
<dbReference type="Proteomes" id="UP000284579">
    <property type="component" value="Unassembled WGS sequence"/>
</dbReference>
<accession>A0A3R6GE04</accession>
<name>A0A3R6GE04_9FIRM</name>
<reference evidence="1 2" key="1">
    <citation type="submission" date="2018-08" db="EMBL/GenBank/DDBJ databases">
        <title>A genome reference for cultivated species of the human gut microbiota.</title>
        <authorList>
            <person name="Zou Y."/>
            <person name="Xue W."/>
            <person name="Luo G."/>
        </authorList>
    </citation>
    <scope>NUCLEOTIDE SEQUENCE [LARGE SCALE GENOMIC DNA]</scope>
    <source>
        <strain evidence="1 2">AM23-3</strain>
    </source>
</reference>
<dbReference type="RefSeq" id="WP_118199381.1">
    <property type="nucleotide sequence ID" value="NZ_QRHO01000019.1"/>
</dbReference>
<organism evidence="1 2">
    <name type="scientific">Coprococcus comes</name>
    <dbReference type="NCBI Taxonomy" id="410072"/>
    <lineage>
        <taxon>Bacteria</taxon>
        <taxon>Bacillati</taxon>
        <taxon>Bacillota</taxon>
        <taxon>Clostridia</taxon>
        <taxon>Lachnospirales</taxon>
        <taxon>Lachnospiraceae</taxon>
        <taxon>Coprococcus</taxon>
    </lineage>
</organism>
<gene>
    <name evidence="1" type="ORF">DW656_12565</name>
</gene>